<dbReference type="AlphaFoldDB" id="A0A4S8IM93"/>
<organism evidence="1 2">
    <name type="scientific">Musa balbisiana</name>
    <name type="common">Banana</name>
    <dbReference type="NCBI Taxonomy" id="52838"/>
    <lineage>
        <taxon>Eukaryota</taxon>
        <taxon>Viridiplantae</taxon>
        <taxon>Streptophyta</taxon>
        <taxon>Embryophyta</taxon>
        <taxon>Tracheophyta</taxon>
        <taxon>Spermatophyta</taxon>
        <taxon>Magnoliopsida</taxon>
        <taxon>Liliopsida</taxon>
        <taxon>Zingiberales</taxon>
        <taxon>Musaceae</taxon>
        <taxon>Musa</taxon>
    </lineage>
</organism>
<accession>A0A4S8IM93</accession>
<dbReference type="STRING" id="52838.A0A4S8IM93"/>
<evidence type="ECO:0000313" key="1">
    <source>
        <dbReference type="EMBL" id="THU49541.1"/>
    </source>
</evidence>
<gene>
    <name evidence="1" type="ORF">C4D60_Mb06t10640</name>
</gene>
<dbReference type="Proteomes" id="UP000317650">
    <property type="component" value="Chromosome 6"/>
</dbReference>
<protein>
    <submittedName>
        <fullName evidence="1">Uncharacterized protein</fullName>
    </submittedName>
</protein>
<evidence type="ECO:0000313" key="2">
    <source>
        <dbReference type="Proteomes" id="UP000317650"/>
    </source>
</evidence>
<sequence>MKLIPYVANMEKAMKVKLLEESRQNFLCRCRVYETMIRKPSFLPPQIHPMLWISGLDLLANLTKNSRDDSIVLLLTEQVKDVLFEPVRKAQDAMHFHKSGNSMWLPCGPRHPGAIHTTLQELAAKCLAAKLAAQTPI</sequence>
<name>A0A4S8IM93_MUSBA</name>
<reference evidence="1 2" key="1">
    <citation type="journal article" date="2019" name="Nat. Plants">
        <title>Genome sequencing of Musa balbisiana reveals subgenome evolution and function divergence in polyploid bananas.</title>
        <authorList>
            <person name="Yao X."/>
        </authorList>
    </citation>
    <scope>NUCLEOTIDE SEQUENCE [LARGE SCALE GENOMIC DNA]</scope>
    <source>
        <strain evidence="2">cv. DH-PKW</strain>
        <tissue evidence="1">Leaves</tissue>
    </source>
</reference>
<comment type="caution">
    <text evidence="1">The sequence shown here is derived from an EMBL/GenBank/DDBJ whole genome shotgun (WGS) entry which is preliminary data.</text>
</comment>
<keyword evidence="2" id="KW-1185">Reference proteome</keyword>
<proteinExistence type="predicted"/>
<dbReference type="EMBL" id="PYDT01000009">
    <property type="protein sequence ID" value="THU49541.1"/>
    <property type="molecule type" value="Genomic_DNA"/>
</dbReference>